<dbReference type="EMBL" id="RCMK01001964">
    <property type="protein sequence ID" value="KAG2886195.1"/>
    <property type="molecule type" value="Genomic_DNA"/>
</dbReference>
<organism evidence="1 2">
    <name type="scientific">Phytophthora cactorum</name>
    <dbReference type="NCBI Taxonomy" id="29920"/>
    <lineage>
        <taxon>Eukaryota</taxon>
        <taxon>Sar</taxon>
        <taxon>Stramenopiles</taxon>
        <taxon>Oomycota</taxon>
        <taxon>Peronosporomycetes</taxon>
        <taxon>Peronosporales</taxon>
        <taxon>Peronosporaceae</taxon>
        <taxon>Phytophthora</taxon>
    </lineage>
</organism>
<dbReference type="Proteomes" id="UP000736787">
    <property type="component" value="Unassembled WGS sequence"/>
</dbReference>
<evidence type="ECO:0000313" key="2">
    <source>
        <dbReference type="Proteomes" id="UP000736787"/>
    </source>
</evidence>
<name>A0A8T1ASA0_9STRA</name>
<protein>
    <submittedName>
        <fullName evidence="1">Uncharacterized protein</fullName>
    </submittedName>
</protein>
<evidence type="ECO:0000313" key="1">
    <source>
        <dbReference type="EMBL" id="KAG2886195.1"/>
    </source>
</evidence>
<comment type="caution">
    <text evidence="1">The sequence shown here is derived from an EMBL/GenBank/DDBJ whole genome shotgun (WGS) entry which is preliminary data.</text>
</comment>
<accession>A0A8T1ASA0</accession>
<gene>
    <name evidence="1" type="ORF">PC117_g25416</name>
</gene>
<sequence length="122" mass="14307">MRTDLAILVRYKTPASDSLKFEINLYLARVSTIKTKGKCTIRAYRCERSLRLITSLLDHINLFMLQILWSYKRHEPNLATADEVEMLQYSVFTSSGRLANMFTYPFRSKRQVSRIVNLGVRR</sequence>
<reference evidence="1" key="1">
    <citation type="submission" date="2018-10" db="EMBL/GenBank/DDBJ databases">
        <title>Effector identification in a new, highly contiguous assembly of the strawberry crown rot pathogen Phytophthora cactorum.</title>
        <authorList>
            <person name="Armitage A.D."/>
            <person name="Nellist C.F."/>
            <person name="Bates H."/>
            <person name="Vickerstaff R.J."/>
            <person name="Harrison R.J."/>
        </authorList>
    </citation>
    <scope>NUCLEOTIDE SEQUENCE</scope>
    <source>
        <strain evidence="1">4040</strain>
    </source>
</reference>
<dbReference type="AlphaFoldDB" id="A0A8T1ASA0"/>
<proteinExistence type="predicted"/>